<sequence>DTIWVSGGAAPSDMASVSPHDPASINLFRHLDYLDQDTSYYVQISSGAIVDTTGNPFAGIYDATTWRFTTWDQSPGLLTFSPDTSGAAVDTNLSLFFNEPVILGE</sequence>
<gene>
    <name evidence="3" type="ORF">K0U00_50665</name>
</gene>
<protein>
    <submittedName>
        <fullName evidence="3">Ig-like domain-containing protein</fullName>
    </submittedName>
</protein>
<feature type="non-terminal residue" evidence="3">
    <location>
        <position position="105"/>
    </location>
</feature>
<evidence type="ECO:0000259" key="2">
    <source>
        <dbReference type="Pfam" id="PF13205"/>
    </source>
</evidence>
<evidence type="ECO:0000313" key="3">
    <source>
        <dbReference type="EMBL" id="MBW7462345.1"/>
    </source>
</evidence>
<dbReference type="Proteomes" id="UP001519887">
    <property type="component" value="Unassembled WGS sequence"/>
</dbReference>
<feature type="non-terminal residue" evidence="3">
    <location>
        <position position="1"/>
    </location>
</feature>
<evidence type="ECO:0000313" key="4">
    <source>
        <dbReference type="Proteomes" id="UP001519887"/>
    </source>
</evidence>
<reference evidence="3 4" key="1">
    <citation type="submission" date="2021-07" db="EMBL/GenBank/DDBJ databases">
        <title>Paenibacillus radiodurans sp. nov., isolated from the southeastern edge of Tengger Desert.</title>
        <authorList>
            <person name="Zhang G."/>
        </authorList>
    </citation>
    <scope>NUCLEOTIDE SEQUENCE [LARGE SCALE GENOMIC DNA]</scope>
    <source>
        <strain evidence="3 4">CCM 7311</strain>
    </source>
</reference>
<dbReference type="Pfam" id="PF13205">
    <property type="entry name" value="Big_5"/>
    <property type="match status" value="1"/>
</dbReference>
<name>A0ABS7CN50_9BACL</name>
<keyword evidence="4" id="KW-1185">Reference proteome</keyword>
<dbReference type="InterPro" id="IPR032812">
    <property type="entry name" value="SbsA_Ig"/>
</dbReference>
<organism evidence="3 4">
    <name type="scientific">Paenibacillus sepulcri</name>
    <dbReference type="NCBI Taxonomy" id="359917"/>
    <lineage>
        <taxon>Bacteria</taxon>
        <taxon>Bacillati</taxon>
        <taxon>Bacillota</taxon>
        <taxon>Bacilli</taxon>
        <taxon>Bacillales</taxon>
        <taxon>Paenibacillaceae</taxon>
        <taxon>Paenibacillus</taxon>
    </lineage>
</organism>
<keyword evidence="1" id="KW-0732">Signal</keyword>
<evidence type="ECO:0000256" key="1">
    <source>
        <dbReference type="ARBA" id="ARBA00022729"/>
    </source>
</evidence>
<comment type="caution">
    <text evidence="3">The sequence shown here is derived from an EMBL/GenBank/DDBJ whole genome shotgun (WGS) entry which is preliminary data.</text>
</comment>
<feature type="domain" description="SbsA Ig-like" evidence="2">
    <location>
        <begin position="31"/>
        <end position="70"/>
    </location>
</feature>
<dbReference type="EMBL" id="JAHZIK010003835">
    <property type="protein sequence ID" value="MBW7462345.1"/>
    <property type="molecule type" value="Genomic_DNA"/>
</dbReference>
<proteinExistence type="predicted"/>
<accession>A0ABS7CN50</accession>